<feature type="transmembrane region" description="Helical" evidence="1">
    <location>
        <begin position="125"/>
        <end position="151"/>
    </location>
</feature>
<organism evidence="3 4">
    <name type="scientific">Candidatus Kaiserbacteria bacterium CG10_big_fil_rev_8_21_14_0_10_59_10</name>
    <dbReference type="NCBI Taxonomy" id="1974612"/>
    <lineage>
        <taxon>Bacteria</taxon>
        <taxon>Candidatus Kaiseribacteriota</taxon>
    </lineage>
</organism>
<comment type="caution">
    <text evidence="3">The sequence shown here is derived from an EMBL/GenBank/DDBJ whole genome shotgun (WGS) entry which is preliminary data.</text>
</comment>
<evidence type="ECO:0000256" key="1">
    <source>
        <dbReference type="SAM" id="Phobius"/>
    </source>
</evidence>
<reference evidence="4" key="1">
    <citation type="submission" date="2017-09" db="EMBL/GenBank/DDBJ databases">
        <title>Depth-based differentiation of microbial function through sediment-hosted aquifers and enrichment of novel symbionts in the deep terrestrial subsurface.</title>
        <authorList>
            <person name="Probst A.J."/>
            <person name="Ladd B."/>
            <person name="Jarett J.K."/>
            <person name="Geller-Mcgrath D.E."/>
            <person name="Sieber C.M.K."/>
            <person name="Emerson J.B."/>
            <person name="Anantharaman K."/>
            <person name="Thomas B.C."/>
            <person name="Malmstrom R."/>
            <person name="Stieglmeier M."/>
            <person name="Klingl A."/>
            <person name="Woyke T."/>
            <person name="Ryan C.M."/>
            <person name="Banfield J.F."/>
        </authorList>
    </citation>
    <scope>NUCLEOTIDE SEQUENCE [LARGE SCALE GENOMIC DNA]</scope>
</reference>
<feature type="transmembrane region" description="Helical" evidence="1">
    <location>
        <begin position="189"/>
        <end position="209"/>
    </location>
</feature>
<feature type="non-terminal residue" evidence="3">
    <location>
        <position position="1"/>
    </location>
</feature>
<accession>A0A2H0UA41</accession>
<dbReference type="EMBL" id="PFBM01000011">
    <property type="protein sequence ID" value="PIR82566.1"/>
    <property type="molecule type" value="Genomic_DNA"/>
</dbReference>
<keyword evidence="1" id="KW-0472">Membrane</keyword>
<sequence length="246" mass="27629">ERPEKLATFSSHATPFVALLKVGYWQRNVVSEDSRIFWNLFVRHDGEYRVVPVAYPVSMDANAAPGFRQTVANLYRQHRRWTYGVENVAYILFAFMHNRKIPRALKVRAVLVQIEGFWSLVTHPLILFAVGWMPLIVGGSAFGASVLSYSLPVVAKFFLTAAMFGLVASAAYSILLVPKRPEEFGVLRSVALVAQWLLVPLTLVAFSAIPGFESQLRLMTGRYLGFWITPKTRVQLIPKPALKPHG</sequence>
<dbReference type="Pfam" id="PF13632">
    <property type="entry name" value="Glyco_trans_2_3"/>
    <property type="match status" value="1"/>
</dbReference>
<evidence type="ECO:0000313" key="3">
    <source>
        <dbReference type="EMBL" id="PIR82566.1"/>
    </source>
</evidence>
<dbReference type="InterPro" id="IPR001173">
    <property type="entry name" value="Glyco_trans_2-like"/>
</dbReference>
<protein>
    <recommendedName>
        <fullName evidence="2">Glycosyltransferase 2-like domain-containing protein</fullName>
    </recommendedName>
</protein>
<feature type="domain" description="Glycosyltransferase 2-like" evidence="2">
    <location>
        <begin position="15"/>
        <end position="152"/>
    </location>
</feature>
<dbReference type="Proteomes" id="UP000231379">
    <property type="component" value="Unassembled WGS sequence"/>
</dbReference>
<dbReference type="AlphaFoldDB" id="A0A2H0UA41"/>
<gene>
    <name evidence="3" type="ORF">COU20_01580</name>
</gene>
<keyword evidence="1" id="KW-0812">Transmembrane</keyword>
<proteinExistence type="predicted"/>
<evidence type="ECO:0000259" key="2">
    <source>
        <dbReference type="Pfam" id="PF13632"/>
    </source>
</evidence>
<keyword evidence="1" id="KW-1133">Transmembrane helix</keyword>
<evidence type="ECO:0000313" key="4">
    <source>
        <dbReference type="Proteomes" id="UP000231379"/>
    </source>
</evidence>
<name>A0A2H0UA41_9BACT</name>
<feature type="transmembrane region" description="Helical" evidence="1">
    <location>
        <begin position="157"/>
        <end position="177"/>
    </location>
</feature>